<gene>
    <name evidence="3" type="ORF">EDB92DRAFT_1838754</name>
</gene>
<evidence type="ECO:0000256" key="1">
    <source>
        <dbReference type="SAM" id="MobiDB-lite"/>
    </source>
</evidence>
<organism evidence="3 4">
    <name type="scientific">Lactarius akahatsu</name>
    <dbReference type="NCBI Taxonomy" id="416441"/>
    <lineage>
        <taxon>Eukaryota</taxon>
        <taxon>Fungi</taxon>
        <taxon>Dikarya</taxon>
        <taxon>Basidiomycota</taxon>
        <taxon>Agaricomycotina</taxon>
        <taxon>Agaricomycetes</taxon>
        <taxon>Russulales</taxon>
        <taxon>Russulaceae</taxon>
        <taxon>Lactarius</taxon>
    </lineage>
</organism>
<comment type="caution">
    <text evidence="3">The sequence shown here is derived from an EMBL/GenBank/DDBJ whole genome shotgun (WGS) entry which is preliminary data.</text>
</comment>
<proteinExistence type="predicted"/>
<feature type="compositionally biased region" description="Basic residues" evidence="1">
    <location>
        <begin position="170"/>
        <end position="182"/>
    </location>
</feature>
<evidence type="ECO:0000256" key="2">
    <source>
        <dbReference type="SAM" id="SignalP"/>
    </source>
</evidence>
<dbReference type="EMBL" id="JAKELL010000007">
    <property type="protein sequence ID" value="KAH8997261.1"/>
    <property type="molecule type" value="Genomic_DNA"/>
</dbReference>
<keyword evidence="2" id="KW-0732">Signal</keyword>
<feature type="compositionally biased region" description="Polar residues" evidence="1">
    <location>
        <begin position="156"/>
        <end position="166"/>
    </location>
</feature>
<feature type="region of interest" description="Disordered" evidence="1">
    <location>
        <begin position="120"/>
        <end position="259"/>
    </location>
</feature>
<keyword evidence="4" id="KW-1185">Reference proteome</keyword>
<feature type="compositionally biased region" description="Polar residues" evidence="1">
    <location>
        <begin position="185"/>
        <end position="195"/>
    </location>
</feature>
<evidence type="ECO:0000313" key="3">
    <source>
        <dbReference type="EMBL" id="KAH8997261.1"/>
    </source>
</evidence>
<feature type="signal peptide" evidence="2">
    <location>
        <begin position="1"/>
        <end position="21"/>
    </location>
</feature>
<name>A0AAD4LMG5_9AGAM</name>
<accession>A0AAD4LMG5</accession>
<reference evidence="3" key="1">
    <citation type="submission" date="2022-01" db="EMBL/GenBank/DDBJ databases">
        <title>Comparative genomics reveals a dynamic genome evolution in the ectomycorrhizal milk-cap (Lactarius) mushrooms.</title>
        <authorList>
            <consortium name="DOE Joint Genome Institute"/>
            <person name="Lebreton A."/>
            <person name="Tang N."/>
            <person name="Kuo A."/>
            <person name="LaButti K."/>
            <person name="Drula E."/>
            <person name="Barry K."/>
            <person name="Clum A."/>
            <person name="Lipzen A."/>
            <person name="Mousain D."/>
            <person name="Ng V."/>
            <person name="Wang R."/>
            <person name="Wang X."/>
            <person name="Dai Y."/>
            <person name="Henrissat B."/>
            <person name="Grigoriev I.V."/>
            <person name="Guerin-Laguette A."/>
            <person name="Yu F."/>
            <person name="Martin F.M."/>
        </authorList>
    </citation>
    <scope>NUCLEOTIDE SEQUENCE</scope>
    <source>
        <strain evidence="3">QP</strain>
    </source>
</reference>
<dbReference type="Proteomes" id="UP001201163">
    <property type="component" value="Unassembled WGS sequence"/>
</dbReference>
<feature type="compositionally biased region" description="Basic and acidic residues" evidence="1">
    <location>
        <begin position="241"/>
        <end position="259"/>
    </location>
</feature>
<protein>
    <submittedName>
        <fullName evidence="3">Uncharacterized protein</fullName>
    </submittedName>
</protein>
<sequence>MAKILGFRSKDLALPWLLALAFPSPMTSIASTSHPSDPHAVSDHLPSHSSTTLLASTWQVLDQPPPPTLREILGAYRSRGDGDREMLMAMLNAKSAEDQRIASVASLHRSMLEYYQISSKQTQEPPYPPAPMPTGSSQQNGAYHASSPPDAPTAHFSYNPNDTPSQRSSTHTRSHLHSHKRYRTSESPPSTYRSIPTSYTSSPPQGPPSPYSSHSDSVDQSPRSRDAMAIGSLLTVSARQISDDVDHSSRKDRVQSRRQ</sequence>
<evidence type="ECO:0000313" key="4">
    <source>
        <dbReference type="Proteomes" id="UP001201163"/>
    </source>
</evidence>
<feature type="chain" id="PRO_5042098405" evidence="2">
    <location>
        <begin position="22"/>
        <end position="259"/>
    </location>
</feature>
<dbReference type="AlphaFoldDB" id="A0AAD4LMG5"/>